<keyword evidence="4 6" id="KW-1133">Transmembrane helix</keyword>
<dbReference type="EMBL" id="VIEB01000508">
    <property type="protein sequence ID" value="TQD88505.1"/>
    <property type="molecule type" value="Genomic_DNA"/>
</dbReference>
<evidence type="ECO:0000256" key="5">
    <source>
        <dbReference type="ARBA" id="ARBA00023136"/>
    </source>
</evidence>
<evidence type="ECO:0000256" key="4">
    <source>
        <dbReference type="ARBA" id="ARBA00022989"/>
    </source>
</evidence>
<evidence type="ECO:0000313" key="8">
    <source>
        <dbReference type="Proteomes" id="UP000315295"/>
    </source>
</evidence>
<organism evidence="7 8">
    <name type="scientific">Malus baccata</name>
    <name type="common">Siberian crab apple</name>
    <name type="synonym">Pyrus baccata</name>
    <dbReference type="NCBI Taxonomy" id="106549"/>
    <lineage>
        <taxon>Eukaryota</taxon>
        <taxon>Viridiplantae</taxon>
        <taxon>Streptophyta</taxon>
        <taxon>Embryophyta</taxon>
        <taxon>Tracheophyta</taxon>
        <taxon>Spermatophyta</taxon>
        <taxon>Magnoliopsida</taxon>
        <taxon>eudicotyledons</taxon>
        <taxon>Gunneridae</taxon>
        <taxon>Pentapetalae</taxon>
        <taxon>rosids</taxon>
        <taxon>fabids</taxon>
        <taxon>Rosales</taxon>
        <taxon>Rosaceae</taxon>
        <taxon>Amygdaloideae</taxon>
        <taxon>Maleae</taxon>
        <taxon>Malus</taxon>
    </lineage>
</organism>
<evidence type="ECO:0000313" key="7">
    <source>
        <dbReference type="EMBL" id="TQD88505.1"/>
    </source>
</evidence>
<feature type="transmembrane region" description="Helical" evidence="6">
    <location>
        <begin position="81"/>
        <end position="106"/>
    </location>
</feature>
<dbReference type="PANTHER" id="PTHR21659:SF106">
    <property type="entry name" value="LOW TEMPERATURE AND SALT RESPONSIVE PROTEIN FAMILY"/>
    <property type="match status" value="1"/>
</dbReference>
<comment type="subcellular location">
    <subcellularLocation>
        <location evidence="1">Membrane</location>
    </subcellularLocation>
</comment>
<dbReference type="AlphaFoldDB" id="A0A540LPW9"/>
<sequence length="121" mass="13725">MDWGDAGLQVVAAGVQGALPQLRLRPRAAVLVRTVVDPGVRAAGRFHAPICRRLERWLAETDPHHAVLQSVSLARRSEVEFCICLLLTMMGYIPGIIYALYAIIFINHDECFHEYCRRRLR</sequence>
<dbReference type="PANTHER" id="PTHR21659">
    <property type="entry name" value="HYDROPHOBIC PROTEIN RCI2 LOW TEMPERATURE AND SALT RESPONSIVE PROTEIN LTI6 -RELATED"/>
    <property type="match status" value="1"/>
</dbReference>
<reference evidence="7 8" key="1">
    <citation type="journal article" date="2019" name="G3 (Bethesda)">
        <title>Sequencing of a Wild Apple (Malus baccata) Genome Unravels the Differences Between Cultivated and Wild Apple Species Regarding Disease Resistance and Cold Tolerance.</title>
        <authorList>
            <person name="Chen X."/>
        </authorList>
    </citation>
    <scope>NUCLEOTIDE SEQUENCE [LARGE SCALE GENOMIC DNA]</scope>
    <source>
        <strain evidence="8">cv. Shandingzi</strain>
        <tissue evidence="7">Leaves</tissue>
    </source>
</reference>
<protein>
    <submittedName>
        <fullName evidence="7">Uncharacterized protein</fullName>
    </submittedName>
</protein>
<gene>
    <name evidence="7" type="ORF">C1H46_025925</name>
</gene>
<dbReference type="Proteomes" id="UP000315295">
    <property type="component" value="Unassembled WGS sequence"/>
</dbReference>
<name>A0A540LPW9_MALBA</name>
<proteinExistence type="inferred from homology"/>
<dbReference type="GO" id="GO:0016020">
    <property type="term" value="C:membrane"/>
    <property type="evidence" value="ECO:0007669"/>
    <property type="project" value="UniProtKB-SubCell"/>
</dbReference>
<evidence type="ECO:0000256" key="6">
    <source>
        <dbReference type="SAM" id="Phobius"/>
    </source>
</evidence>
<comment type="similarity">
    <text evidence="2">Belongs to the UPF0057 (PMP3) family.</text>
</comment>
<dbReference type="InterPro" id="IPR000612">
    <property type="entry name" value="PMP3"/>
</dbReference>
<keyword evidence="5 6" id="KW-0472">Membrane</keyword>
<comment type="caution">
    <text evidence="7">The sequence shown here is derived from an EMBL/GenBank/DDBJ whole genome shotgun (WGS) entry which is preliminary data.</text>
</comment>
<keyword evidence="8" id="KW-1185">Reference proteome</keyword>
<keyword evidence="3 6" id="KW-0812">Transmembrane</keyword>
<accession>A0A540LPW9</accession>
<dbReference type="Pfam" id="PF01679">
    <property type="entry name" value="Pmp3"/>
    <property type="match status" value="1"/>
</dbReference>
<evidence type="ECO:0000256" key="3">
    <source>
        <dbReference type="ARBA" id="ARBA00022692"/>
    </source>
</evidence>
<evidence type="ECO:0000256" key="2">
    <source>
        <dbReference type="ARBA" id="ARBA00009530"/>
    </source>
</evidence>
<evidence type="ECO:0000256" key="1">
    <source>
        <dbReference type="ARBA" id="ARBA00004370"/>
    </source>
</evidence>